<dbReference type="STRING" id="1826909.A5893_15990"/>
<dbReference type="Proteomes" id="UP000078459">
    <property type="component" value="Unassembled WGS sequence"/>
</dbReference>
<sequence>MKYKQSIILSNVAESDANFEKAELDSFRRVLKTSYTERFYVMTRLMKMDIMLRNAKITHQKDDSQIL</sequence>
<reference evidence="1 2" key="2">
    <citation type="submission" date="2016-06" db="EMBL/GenBank/DDBJ databases">
        <title>Pedobacter psychrophilus sp. nov., isolated from Antarctic fragmentary rock.</title>
        <authorList>
            <person name="Svec P."/>
        </authorList>
    </citation>
    <scope>NUCLEOTIDE SEQUENCE [LARGE SCALE GENOMIC DNA]</scope>
    <source>
        <strain evidence="1 2">CCM 8644</strain>
    </source>
</reference>
<protein>
    <submittedName>
        <fullName evidence="1">Uncharacterized protein</fullName>
    </submittedName>
</protein>
<comment type="caution">
    <text evidence="1">The sequence shown here is derived from an EMBL/GenBank/DDBJ whole genome shotgun (WGS) entry which is preliminary data.</text>
</comment>
<evidence type="ECO:0000313" key="2">
    <source>
        <dbReference type="Proteomes" id="UP000078459"/>
    </source>
</evidence>
<dbReference type="OrthoDB" id="680773at2"/>
<reference evidence="1 2" key="1">
    <citation type="submission" date="2016-04" db="EMBL/GenBank/DDBJ databases">
        <authorList>
            <person name="Evans L.H."/>
            <person name="Alamgir A."/>
            <person name="Owens N."/>
            <person name="Weber N.D."/>
            <person name="Virtaneva K."/>
            <person name="Barbian K."/>
            <person name="Babar A."/>
            <person name="Rosenke K."/>
        </authorList>
    </citation>
    <scope>NUCLEOTIDE SEQUENCE [LARGE SCALE GENOMIC DNA]</scope>
    <source>
        <strain evidence="1 2">CCM 8644</strain>
    </source>
</reference>
<dbReference type="RefSeq" id="WP_068823682.1">
    <property type="nucleotide sequence ID" value="NZ_LWHJ01000031.1"/>
</dbReference>
<keyword evidence="2" id="KW-1185">Reference proteome</keyword>
<proteinExistence type="predicted"/>
<organism evidence="1 2">
    <name type="scientific">Pedobacter psychrophilus</name>
    <dbReference type="NCBI Taxonomy" id="1826909"/>
    <lineage>
        <taxon>Bacteria</taxon>
        <taxon>Pseudomonadati</taxon>
        <taxon>Bacteroidota</taxon>
        <taxon>Sphingobacteriia</taxon>
        <taxon>Sphingobacteriales</taxon>
        <taxon>Sphingobacteriaceae</taxon>
        <taxon>Pedobacter</taxon>
    </lineage>
</organism>
<evidence type="ECO:0000313" key="1">
    <source>
        <dbReference type="EMBL" id="OAQ38288.1"/>
    </source>
</evidence>
<gene>
    <name evidence="1" type="ORF">A5893_15990</name>
</gene>
<name>A0A179DBC0_9SPHI</name>
<accession>A0A179DBC0</accession>
<dbReference type="AlphaFoldDB" id="A0A179DBC0"/>
<dbReference type="EMBL" id="LWHJ01000031">
    <property type="protein sequence ID" value="OAQ38288.1"/>
    <property type="molecule type" value="Genomic_DNA"/>
</dbReference>